<dbReference type="Pfam" id="PF02902">
    <property type="entry name" value="Peptidase_C48"/>
    <property type="match status" value="1"/>
</dbReference>
<evidence type="ECO:0000256" key="1">
    <source>
        <dbReference type="ARBA" id="ARBA00005234"/>
    </source>
</evidence>
<reference evidence="8 9" key="3">
    <citation type="journal article" date="2015" name="Genome Announc.">
        <title>Draft Genome Sequence of the Archiascomycetous Yeast Saitoella complicata.</title>
        <authorList>
            <person name="Yamauchi K."/>
            <person name="Kondo S."/>
            <person name="Hamamoto M."/>
            <person name="Takahashi Y."/>
            <person name="Ogura Y."/>
            <person name="Hayashi T."/>
            <person name="Nishida H."/>
        </authorList>
    </citation>
    <scope>NUCLEOTIDE SEQUENCE [LARGE SCALE GENOMIC DNA]</scope>
    <source>
        <strain evidence="8 9">NRRL Y-17804</strain>
    </source>
</reference>
<feature type="region of interest" description="Disordered" evidence="6">
    <location>
        <begin position="815"/>
        <end position="920"/>
    </location>
</feature>
<dbReference type="PANTHER" id="PTHR46896">
    <property type="entry name" value="SENTRIN-SPECIFIC PROTEASE"/>
    <property type="match status" value="1"/>
</dbReference>
<dbReference type="STRING" id="698492.A0A0E9NI66"/>
<feature type="compositionally biased region" description="Polar residues" evidence="6">
    <location>
        <begin position="212"/>
        <end position="223"/>
    </location>
</feature>
<dbReference type="Proteomes" id="UP000033140">
    <property type="component" value="Unassembled WGS sequence"/>
</dbReference>
<keyword evidence="3" id="KW-0645">Protease</keyword>
<sequence length="920" mass="101645">MEPAPAYEPNARFCLPNTLGLRSPPLKQLTSLVDKDVPRLATDDAVILVDTPTSAPQRLATSHPVGNRSLLPPSRHHAPVAGAVSFGVPKGHPDPHTYPRGQTQHIPAWKIGGINPYGHATANFNKPRTGAGSFSEGHGNHTPRTYISGPNKRRRIDNDTSPTSIGLPDSVSSIRSTANGVSGKYSNEPIDVDEGPHNSAQAKSKRSRIALNVQSGTGMSTYFNPRAQDAHSQDPRKSTLSPRRDSLVLSSSPAVILPVMWVRIGDGQDVREDGYGLRFTEKVIALKKLESNYPQTLNEDEHRIESKKINKIIYSTDAAAMFLQIHLVVARSSWGSAHVTYRILPEGSAGLNMIKAMQMVDEQVTWEHIQDQSKAKRILDGWLDLSNGRPMLATPARAPRATDAYTEGGGAASCKRATRIKKAAEESDGEFVPASETRPMAETRARTRAQKPTSSNTPILTYPPGGSGITLYNDDLDRLDDGEFLNDSIIDFYLKYLQQRILSSTPDRAKEIHMFNTFFYKRLRDKDKNGNKPGYDNVKKWTAKVDLFRTKYVVVPVNENLHWYVALICNLDWLPRKLADGEAMSEDPLSSTAIQPPTASDDDSDDTIMEVKATQEQDDELVRGTPITPGLREKDGSGAIIDIDSTPFDSIESTPNPNQSLDKKAEKAQKKRDNKKPIEPGKPVIIIFDSLGGHHNFTGKTLRTYIQLEALAKRNLAVSIEDVAAVHARVPRQSNFCDCGVFLLHYVEKFLENPERFLPDILSRRDKSGDVSAGTEDLWKSGEIGKKRAELREMIEGLSAEWQVEMKKAEEEKKRAKEAEIDKAMSRASLNDARDEKEEESTGKEKESVSKDSGVTGNVFAILRRTAEEKADMVAGKKSASVPPTPTPTDTKGQRANRRKSMRHEGRTADNAISLDSDDD</sequence>
<reference evidence="8 9" key="2">
    <citation type="journal article" date="2014" name="J. Gen. Appl. Microbiol.">
        <title>The early diverging ascomycetous budding yeast Saitoella complicata has three histone deacetylases belonging to the Clr6, Hos2, and Rpd3 lineages.</title>
        <authorList>
            <person name="Nishida H."/>
            <person name="Matsumoto T."/>
            <person name="Kondo S."/>
            <person name="Hamamoto M."/>
            <person name="Yoshikawa H."/>
        </authorList>
    </citation>
    <scope>NUCLEOTIDE SEQUENCE [LARGE SCALE GENOMIC DNA]</scope>
    <source>
        <strain evidence="8 9">NRRL Y-17804</strain>
    </source>
</reference>
<feature type="region of interest" description="Disordered" evidence="6">
    <location>
        <begin position="585"/>
        <end position="679"/>
    </location>
</feature>
<comment type="similarity">
    <text evidence="1">Belongs to the peptidase C48 family.</text>
</comment>
<dbReference type="GO" id="GO:0016926">
    <property type="term" value="P:protein desumoylation"/>
    <property type="evidence" value="ECO:0007669"/>
    <property type="project" value="TreeGrafter"/>
</dbReference>
<dbReference type="SUPFAM" id="SSF54001">
    <property type="entry name" value="Cysteine proteinases"/>
    <property type="match status" value="1"/>
</dbReference>
<dbReference type="Gene3D" id="3.40.395.10">
    <property type="entry name" value="Adenoviral Proteinase, Chain A"/>
    <property type="match status" value="1"/>
</dbReference>
<dbReference type="AlphaFoldDB" id="A0A0E9NI66"/>
<dbReference type="InterPro" id="IPR038765">
    <property type="entry name" value="Papain-like_cys_pep_sf"/>
</dbReference>
<feature type="compositionally biased region" description="Basic and acidic residues" evidence="6">
    <location>
        <begin position="832"/>
        <end position="850"/>
    </location>
</feature>
<evidence type="ECO:0000256" key="3">
    <source>
        <dbReference type="ARBA" id="ARBA00022670"/>
    </source>
</evidence>
<feature type="domain" description="Ubiquitin-like protease family profile" evidence="7">
    <location>
        <begin position="469"/>
        <end position="750"/>
    </location>
</feature>
<feature type="compositionally biased region" description="Polar residues" evidence="6">
    <location>
        <begin position="450"/>
        <end position="459"/>
    </location>
</feature>
<keyword evidence="5" id="KW-0378">Hydrolase</keyword>
<feature type="compositionally biased region" description="Polar residues" evidence="6">
    <location>
        <begin position="588"/>
        <end position="598"/>
    </location>
</feature>
<evidence type="ECO:0000256" key="5">
    <source>
        <dbReference type="ARBA" id="ARBA00022801"/>
    </source>
</evidence>
<dbReference type="PROSITE" id="PS50600">
    <property type="entry name" value="ULP_PROTEASE"/>
    <property type="match status" value="1"/>
</dbReference>
<feature type="compositionally biased region" description="Basic and acidic residues" evidence="6">
    <location>
        <begin position="815"/>
        <end position="825"/>
    </location>
</feature>
<comment type="caution">
    <text evidence="8">The sequence shown here is derived from an EMBL/GenBank/DDBJ whole genome shotgun (WGS) entry which is preliminary data.</text>
</comment>
<dbReference type="InterPro" id="IPR051947">
    <property type="entry name" value="Sentrin-specific_protease"/>
</dbReference>
<accession>A0A0E9NI66</accession>
<evidence type="ECO:0000256" key="2">
    <source>
        <dbReference type="ARBA" id="ARBA00022553"/>
    </source>
</evidence>
<dbReference type="GO" id="GO:0070139">
    <property type="term" value="F:SUMO-specific endopeptidase activity"/>
    <property type="evidence" value="ECO:0007669"/>
    <property type="project" value="TreeGrafter"/>
</dbReference>
<dbReference type="EMBL" id="BACD03000020">
    <property type="protein sequence ID" value="GAO49110.1"/>
    <property type="molecule type" value="Genomic_DNA"/>
</dbReference>
<evidence type="ECO:0000313" key="9">
    <source>
        <dbReference type="Proteomes" id="UP000033140"/>
    </source>
</evidence>
<keyword evidence="4" id="KW-0833">Ubl conjugation pathway</keyword>
<evidence type="ECO:0000259" key="7">
    <source>
        <dbReference type="PROSITE" id="PS50600"/>
    </source>
</evidence>
<feature type="region of interest" description="Disordered" evidence="6">
    <location>
        <begin position="424"/>
        <end position="462"/>
    </location>
</feature>
<feature type="compositionally biased region" description="Polar residues" evidence="6">
    <location>
        <begin position="647"/>
        <end position="660"/>
    </location>
</feature>
<gene>
    <name evidence="8" type="ORF">G7K_3268-t1</name>
</gene>
<dbReference type="GO" id="GO:0005634">
    <property type="term" value="C:nucleus"/>
    <property type="evidence" value="ECO:0007669"/>
    <property type="project" value="TreeGrafter"/>
</dbReference>
<organism evidence="8 9">
    <name type="scientific">Saitoella complicata (strain BCRC 22490 / CBS 7301 / JCM 7358 / NBRC 10748 / NRRL Y-17804)</name>
    <dbReference type="NCBI Taxonomy" id="698492"/>
    <lineage>
        <taxon>Eukaryota</taxon>
        <taxon>Fungi</taxon>
        <taxon>Dikarya</taxon>
        <taxon>Ascomycota</taxon>
        <taxon>Taphrinomycotina</taxon>
        <taxon>Taphrinomycotina incertae sedis</taxon>
        <taxon>Saitoella</taxon>
    </lineage>
</organism>
<evidence type="ECO:0000313" key="8">
    <source>
        <dbReference type="EMBL" id="GAO49110.1"/>
    </source>
</evidence>
<proteinExistence type="inferred from homology"/>
<evidence type="ECO:0000256" key="4">
    <source>
        <dbReference type="ARBA" id="ARBA00022786"/>
    </source>
</evidence>
<feature type="compositionally biased region" description="Basic and acidic residues" evidence="6">
    <location>
        <begin position="228"/>
        <end position="245"/>
    </location>
</feature>
<dbReference type="PANTHER" id="PTHR46896:SF3">
    <property type="entry name" value="FI06413P-RELATED"/>
    <property type="match status" value="1"/>
</dbReference>
<evidence type="ECO:0000256" key="6">
    <source>
        <dbReference type="SAM" id="MobiDB-lite"/>
    </source>
</evidence>
<dbReference type="GO" id="GO:0005737">
    <property type="term" value="C:cytoplasm"/>
    <property type="evidence" value="ECO:0007669"/>
    <property type="project" value="TreeGrafter"/>
</dbReference>
<keyword evidence="2" id="KW-0597">Phosphoprotein</keyword>
<dbReference type="MEROPS" id="C48.A09"/>
<keyword evidence="9" id="KW-1185">Reference proteome</keyword>
<name>A0A0E9NI66_SAICN</name>
<dbReference type="InterPro" id="IPR003653">
    <property type="entry name" value="Peptidase_C48_C"/>
</dbReference>
<protein>
    <recommendedName>
        <fullName evidence="7">Ubiquitin-like protease family profile domain-containing protein</fullName>
    </recommendedName>
</protein>
<reference evidence="8 9" key="1">
    <citation type="journal article" date="2011" name="J. Gen. Appl. Microbiol.">
        <title>Draft genome sequencing of the enigmatic yeast Saitoella complicata.</title>
        <authorList>
            <person name="Nishida H."/>
            <person name="Hamamoto M."/>
            <person name="Sugiyama J."/>
        </authorList>
    </citation>
    <scope>NUCLEOTIDE SEQUENCE [LARGE SCALE GENOMIC DNA]</scope>
    <source>
        <strain evidence="8 9">NRRL Y-17804</strain>
    </source>
</reference>
<dbReference type="GO" id="GO:0006508">
    <property type="term" value="P:proteolysis"/>
    <property type="evidence" value="ECO:0007669"/>
    <property type="project" value="UniProtKB-KW"/>
</dbReference>
<feature type="compositionally biased region" description="Polar residues" evidence="6">
    <location>
        <begin position="159"/>
        <end position="180"/>
    </location>
</feature>
<feature type="region of interest" description="Disordered" evidence="6">
    <location>
        <begin position="129"/>
        <end position="245"/>
    </location>
</feature>